<sequence>MTEHRDELVVPPVTLFTAVACVDNRQARTRENGEIRQQPDVFEVESAILRMRHDPDGAQRSVIRRNRNDNTFRHFHAGKPKTRKPGLRMDEKLWGACLQCDAARALIPRGGFAAQVGAKSGNREPAKDPIIVRSFDQTNPRAISMTKGQSRIRDSLKEFGTRAGLNAGECHQRPVFGRVICGASRPAGELIRLTGRAIAFHG</sequence>
<proteinExistence type="predicted"/>
<protein>
    <submittedName>
        <fullName evidence="1">Uncharacterized protein</fullName>
    </submittedName>
</protein>
<reference evidence="1" key="1">
    <citation type="submission" date="2022-08" db="EMBL/GenBank/DDBJ databases">
        <authorList>
            <person name="Kim S.-J."/>
        </authorList>
    </citation>
    <scope>NUCLEOTIDE SEQUENCE</scope>
    <source>
        <strain evidence="1">KJ</strain>
    </source>
</reference>
<evidence type="ECO:0000313" key="2">
    <source>
        <dbReference type="Proteomes" id="UP001246473"/>
    </source>
</evidence>
<gene>
    <name evidence="1" type="ORF">ParKJ_15465</name>
</gene>
<organism evidence="1 2">
    <name type="scientific">Paraburkholderia fungorum</name>
    <dbReference type="NCBI Taxonomy" id="134537"/>
    <lineage>
        <taxon>Bacteria</taxon>
        <taxon>Pseudomonadati</taxon>
        <taxon>Pseudomonadota</taxon>
        <taxon>Betaproteobacteria</taxon>
        <taxon>Burkholderiales</taxon>
        <taxon>Burkholderiaceae</taxon>
        <taxon>Paraburkholderia</taxon>
    </lineage>
</organism>
<dbReference type="AlphaFoldDB" id="A0AAP5UTW6"/>
<comment type="caution">
    <text evidence="1">The sequence shown here is derived from an EMBL/GenBank/DDBJ whole genome shotgun (WGS) entry which is preliminary data.</text>
</comment>
<name>A0AAP5UTW6_9BURK</name>
<accession>A0AAP5UTW6</accession>
<dbReference type="EMBL" id="JANSLM010000004">
    <property type="protein sequence ID" value="MDT8838815.1"/>
    <property type="molecule type" value="Genomic_DNA"/>
</dbReference>
<evidence type="ECO:0000313" key="1">
    <source>
        <dbReference type="EMBL" id="MDT8838815.1"/>
    </source>
</evidence>
<dbReference type="Proteomes" id="UP001246473">
    <property type="component" value="Unassembled WGS sequence"/>
</dbReference>
<dbReference type="PROSITE" id="PS51257">
    <property type="entry name" value="PROKAR_LIPOPROTEIN"/>
    <property type="match status" value="1"/>
</dbReference>